<name>A0ACC5WWU1_PANGG</name>
<sequence>MYWHSSFCKAPTRKRSDKWRLHNTTHSSADSPKLRGDLRLFGWSLWDEELSGHTVSVRICAEECTSL</sequence>
<proteinExistence type="predicted"/>
<organism evidence="1 2">
    <name type="scientific">Pangasianodon gigas</name>
    <name type="common">Mekong giant catfish</name>
    <name type="synonym">Pangasius gigas</name>
    <dbReference type="NCBI Taxonomy" id="30993"/>
    <lineage>
        <taxon>Eukaryota</taxon>
        <taxon>Metazoa</taxon>
        <taxon>Chordata</taxon>
        <taxon>Craniata</taxon>
        <taxon>Vertebrata</taxon>
        <taxon>Euteleostomi</taxon>
        <taxon>Actinopterygii</taxon>
        <taxon>Neopterygii</taxon>
        <taxon>Teleostei</taxon>
        <taxon>Ostariophysi</taxon>
        <taxon>Siluriformes</taxon>
        <taxon>Pangasiidae</taxon>
        <taxon>Pangasianodon</taxon>
    </lineage>
</organism>
<gene>
    <name evidence="1" type="ORF">PGIGA_G00018440</name>
</gene>
<protein>
    <submittedName>
        <fullName evidence="1">Uncharacterized protein</fullName>
    </submittedName>
</protein>
<comment type="caution">
    <text evidence="1">The sequence shown here is derived from an EMBL/GenBank/DDBJ whole genome shotgun (WGS) entry which is preliminary data.</text>
</comment>
<dbReference type="Proteomes" id="UP000829447">
    <property type="component" value="Linkage Group LG10"/>
</dbReference>
<evidence type="ECO:0000313" key="2">
    <source>
        <dbReference type="Proteomes" id="UP000829447"/>
    </source>
</evidence>
<keyword evidence="2" id="KW-1185">Reference proteome</keyword>
<accession>A0ACC5WWU1</accession>
<dbReference type="EMBL" id="CM040463">
    <property type="protein sequence ID" value="MCI4382755.1"/>
    <property type="molecule type" value="Genomic_DNA"/>
</dbReference>
<evidence type="ECO:0000313" key="1">
    <source>
        <dbReference type="EMBL" id="MCI4382755.1"/>
    </source>
</evidence>
<reference evidence="1 2" key="1">
    <citation type="journal article" date="2022" name="bioRxiv">
        <title>An ancient truncated duplication of the anti-Mullerian hormone receptor type 2 gene is a potential conserved master sex determinant in the Pangasiidae catfish family.</title>
        <authorList>
            <person name="Wen M."/>
            <person name="Pan Q."/>
            <person name="Jouanno E."/>
            <person name="Montfort J."/>
            <person name="Zahm M."/>
            <person name="Cabau C."/>
            <person name="Klopp C."/>
            <person name="Iampietro C."/>
            <person name="Roques C."/>
            <person name="Bouchez O."/>
            <person name="Castinel A."/>
            <person name="Donnadieu C."/>
            <person name="Parrinello H."/>
            <person name="Poncet C."/>
            <person name="Belmonte E."/>
            <person name="Gautier V."/>
            <person name="Avarre J.-C."/>
            <person name="Dugue R."/>
            <person name="Gustiano R."/>
            <person name="Ha T.T.T."/>
            <person name="Campet M."/>
            <person name="Sriphairoj K."/>
            <person name="Ribolli J."/>
            <person name="de Almeida F.L."/>
            <person name="Desvignes T."/>
            <person name="Postlethwait J.H."/>
            <person name="Bucao C.F."/>
            <person name="Robinson-Rechavi M."/>
            <person name="Bobe J."/>
            <person name="Herpin A."/>
            <person name="Guiguen Y."/>
        </authorList>
    </citation>
    <scope>NUCLEOTIDE SEQUENCE [LARGE SCALE GENOMIC DNA]</scope>
    <source>
        <tissue evidence="1">Fin clip</tissue>
    </source>
</reference>